<feature type="active site" evidence="1">
    <location>
        <position position="174"/>
    </location>
</feature>
<name>R6Y0E5_9FIRM</name>
<dbReference type="InterPro" id="IPR003812">
    <property type="entry name" value="Fido"/>
</dbReference>
<evidence type="ECO:0000256" key="2">
    <source>
        <dbReference type="PIRSR" id="PIRSR640198-2"/>
    </source>
</evidence>
<dbReference type="Gene3D" id="1.10.3290.10">
    <property type="entry name" value="Fido-like domain"/>
    <property type="match status" value="1"/>
</dbReference>
<dbReference type="PROSITE" id="PS51459">
    <property type="entry name" value="FIDO"/>
    <property type="match status" value="1"/>
</dbReference>
<organism evidence="5">
    <name type="scientific">Phascolarctobacterium succinatutens CAG:287</name>
    <dbReference type="NCBI Taxonomy" id="1263101"/>
    <lineage>
        <taxon>Bacteria</taxon>
        <taxon>Bacillati</taxon>
        <taxon>Bacillota</taxon>
        <taxon>Negativicutes</taxon>
        <taxon>Acidaminococcales</taxon>
        <taxon>Acidaminococcaceae</taxon>
        <taxon>Phascolarctobacterium</taxon>
    </lineage>
</organism>
<dbReference type="GO" id="GO:0005524">
    <property type="term" value="F:ATP binding"/>
    <property type="evidence" value="ECO:0007669"/>
    <property type="project" value="UniProtKB-KW"/>
</dbReference>
<proteinExistence type="predicted"/>
<dbReference type="Proteomes" id="UP000014937">
    <property type="component" value="Unassembled WGS sequence"/>
</dbReference>
<dbReference type="HOGENOM" id="CLU_040460_3_1_9"/>
<dbReference type="AlphaFoldDB" id="R6Y0E5"/>
<evidence type="ECO:0000256" key="1">
    <source>
        <dbReference type="PIRSR" id="PIRSR640198-1"/>
    </source>
</evidence>
<sequence length="247" mass="28923">MYEQIVAWWQTKNIQTDADLEEAFNGHVISFAYNSGNIENPNVTYHDTREIFEHDGVTSYTGDIRTLFEIRNAKLANEYFFAAFNERKPIDENLIKEIQKRLTLNTYDPLRWKKGERPGEYKKGDYVTGKNETGAWQEDVPDEMQELIGDIADVDDKNALTAAAFFHAKFENIHPFADGNGRTGRLVMNYLLVIHNHPPIVIHQEDRKAYFDALEAWDEEQNLQPLKDFLRAQTVKTWEKQVLRRRR</sequence>
<gene>
    <name evidence="5" type="ORF">BN587_00778</name>
</gene>
<accession>R6Y0E5</accession>
<feature type="domain" description="Fido" evidence="4">
    <location>
        <begin position="90"/>
        <end position="232"/>
    </location>
</feature>
<dbReference type="SUPFAM" id="SSF140931">
    <property type="entry name" value="Fic-like"/>
    <property type="match status" value="1"/>
</dbReference>
<keyword evidence="2" id="KW-0547">Nucleotide-binding</keyword>
<dbReference type="EMBL" id="CBGL010000105">
    <property type="protein sequence ID" value="CDD11952.1"/>
    <property type="molecule type" value="Genomic_DNA"/>
</dbReference>
<evidence type="ECO:0000313" key="5">
    <source>
        <dbReference type="EMBL" id="CDD11952.1"/>
    </source>
</evidence>
<dbReference type="PANTHER" id="PTHR13504:SF38">
    <property type="entry name" value="FIDO DOMAIN-CONTAINING PROTEIN"/>
    <property type="match status" value="1"/>
</dbReference>
<dbReference type="PANTHER" id="PTHR13504">
    <property type="entry name" value="FIDO DOMAIN-CONTAINING PROTEIN DDB_G0283145"/>
    <property type="match status" value="1"/>
</dbReference>
<comment type="caution">
    <text evidence="5">The sequence shown here is derived from an EMBL/GenBank/DDBJ whole genome shotgun (WGS) entry which is preliminary data.</text>
</comment>
<dbReference type="InterPro" id="IPR040198">
    <property type="entry name" value="Fido_containing"/>
</dbReference>
<feature type="site" description="Important for autoinhibition of adenylyltransferase activity" evidence="3">
    <location>
        <position position="39"/>
    </location>
</feature>
<evidence type="ECO:0000256" key="3">
    <source>
        <dbReference type="PIRSR" id="PIRSR640198-3"/>
    </source>
</evidence>
<reference evidence="5" key="1">
    <citation type="submission" date="2012-11" db="EMBL/GenBank/DDBJ databases">
        <title>Dependencies among metagenomic species, viruses, plasmids and units of genetic variation.</title>
        <authorList>
            <person name="Nielsen H.B."/>
            <person name="Almeida M."/>
            <person name="Juncker A.S."/>
            <person name="Rasmussen S."/>
            <person name="Li J."/>
            <person name="Sunagawa S."/>
            <person name="Plichta D."/>
            <person name="Gautier L."/>
            <person name="Le Chatelier E."/>
            <person name="Peletier E."/>
            <person name="Bonde I."/>
            <person name="Nielsen T."/>
            <person name="Manichanh C."/>
            <person name="Arumugam M."/>
            <person name="Batto J."/>
            <person name="Santos M.B.Q.D."/>
            <person name="Blom N."/>
            <person name="Borruel N."/>
            <person name="Burgdorf K.S."/>
            <person name="Boumezbeur F."/>
            <person name="Casellas F."/>
            <person name="Dore J."/>
            <person name="Guarner F."/>
            <person name="Hansen T."/>
            <person name="Hildebrand F."/>
            <person name="Kaas R.S."/>
            <person name="Kennedy S."/>
            <person name="Kristiansen K."/>
            <person name="Kultima J.R."/>
            <person name="Leonard P."/>
            <person name="Levenez F."/>
            <person name="Lund O."/>
            <person name="Moumen B."/>
            <person name="Le Paslier D."/>
            <person name="Pons N."/>
            <person name="Pedersen O."/>
            <person name="Prifti E."/>
            <person name="Qin J."/>
            <person name="Raes J."/>
            <person name="Tap J."/>
            <person name="Tims S."/>
            <person name="Ussery D.W."/>
            <person name="Yamada T."/>
            <person name="MetaHit consortium"/>
            <person name="Renault P."/>
            <person name="Sicheritz-Ponten T."/>
            <person name="Bork P."/>
            <person name="Wang J."/>
            <person name="Brunak S."/>
            <person name="Ehrlich S.D."/>
        </authorList>
    </citation>
    <scope>NUCLEOTIDE SEQUENCE [LARGE SCALE GENOMIC DNA]</scope>
</reference>
<dbReference type="InterPro" id="IPR036597">
    <property type="entry name" value="Fido-like_dom_sf"/>
</dbReference>
<protein>
    <submittedName>
        <fullName evidence="5">Putative filamentation induced by cAMP protein Fic</fullName>
    </submittedName>
</protein>
<dbReference type="RefSeq" id="WP_021719859.1">
    <property type="nucleotide sequence ID" value="NZ_FR892778.1"/>
</dbReference>
<feature type="binding site" evidence="2">
    <location>
        <begin position="178"/>
        <end position="185"/>
    </location>
    <ligand>
        <name>ATP</name>
        <dbReference type="ChEBI" id="CHEBI:30616"/>
    </ligand>
</feature>
<dbReference type="Pfam" id="PF02661">
    <property type="entry name" value="Fic"/>
    <property type="match status" value="1"/>
</dbReference>
<evidence type="ECO:0000259" key="4">
    <source>
        <dbReference type="PROSITE" id="PS51459"/>
    </source>
</evidence>
<keyword evidence="2" id="KW-0067">ATP-binding</keyword>